<dbReference type="EMBL" id="UINC01058085">
    <property type="protein sequence ID" value="SVB79954.1"/>
    <property type="molecule type" value="Genomic_DNA"/>
</dbReference>
<proteinExistence type="predicted"/>
<sequence>MGVVVIHNIFIHKNCGYLCGYVIAKSEKVRFYKPNANCTKNHHKML</sequence>
<organism evidence="1">
    <name type="scientific">marine metagenome</name>
    <dbReference type="NCBI Taxonomy" id="408172"/>
    <lineage>
        <taxon>unclassified sequences</taxon>
        <taxon>metagenomes</taxon>
        <taxon>ecological metagenomes</taxon>
    </lineage>
</organism>
<reference evidence="1" key="1">
    <citation type="submission" date="2018-05" db="EMBL/GenBank/DDBJ databases">
        <authorList>
            <person name="Lanie J.A."/>
            <person name="Ng W.-L."/>
            <person name="Kazmierczak K.M."/>
            <person name="Andrzejewski T.M."/>
            <person name="Davidsen T.M."/>
            <person name="Wayne K.J."/>
            <person name="Tettelin H."/>
            <person name="Glass J.I."/>
            <person name="Rusch D."/>
            <person name="Podicherti R."/>
            <person name="Tsui H.-C.T."/>
            <person name="Winkler M.E."/>
        </authorList>
    </citation>
    <scope>NUCLEOTIDE SEQUENCE</scope>
</reference>
<name>A0A382GYC7_9ZZZZ</name>
<accession>A0A382GYC7</accession>
<dbReference type="AlphaFoldDB" id="A0A382GYC7"/>
<evidence type="ECO:0000313" key="1">
    <source>
        <dbReference type="EMBL" id="SVB79954.1"/>
    </source>
</evidence>
<gene>
    <name evidence="1" type="ORF">METZ01_LOCUS232808</name>
</gene>
<protein>
    <submittedName>
        <fullName evidence="1">Uncharacterized protein</fullName>
    </submittedName>
</protein>